<evidence type="ECO:0000256" key="8">
    <source>
        <dbReference type="SAM" id="Phobius"/>
    </source>
</evidence>
<keyword evidence="10" id="KW-1185">Reference proteome</keyword>
<dbReference type="InterPro" id="IPR055299">
    <property type="entry name" value="TIMMDC1"/>
</dbReference>
<evidence type="ECO:0000256" key="4">
    <source>
        <dbReference type="ARBA" id="ARBA00022989"/>
    </source>
</evidence>
<dbReference type="PANTHER" id="PTHR13002:SF1">
    <property type="entry name" value="COMPLEX I ASSEMBLY FACTOR TIMMDC1, MITOCHONDRIAL"/>
    <property type="match status" value="1"/>
</dbReference>
<evidence type="ECO:0000256" key="6">
    <source>
        <dbReference type="ARBA" id="ARBA00040778"/>
    </source>
</evidence>
<evidence type="ECO:0000313" key="9">
    <source>
        <dbReference type="EMBL" id="KAL1115688.1"/>
    </source>
</evidence>
<dbReference type="AlphaFoldDB" id="A0ABD0XX07"/>
<organism evidence="9 10">
    <name type="scientific">Ranatra chinensis</name>
    <dbReference type="NCBI Taxonomy" id="642074"/>
    <lineage>
        <taxon>Eukaryota</taxon>
        <taxon>Metazoa</taxon>
        <taxon>Ecdysozoa</taxon>
        <taxon>Arthropoda</taxon>
        <taxon>Hexapoda</taxon>
        <taxon>Insecta</taxon>
        <taxon>Pterygota</taxon>
        <taxon>Neoptera</taxon>
        <taxon>Paraneoptera</taxon>
        <taxon>Hemiptera</taxon>
        <taxon>Heteroptera</taxon>
        <taxon>Panheteroptera</taxon>
        <taxon>Nepomorpha</taxon>
        <taxon>Nepidae</taxon>
        <taxon>Ranatrinae</taxon>
        <taxon>Ranatra</taxon>
    </lineage>
</organism>
<proteinExistence type="inferred from homology"/>
<gene>
    <name evidence="9" type="ORF">AAG570_005978</name>
</gene>
<dbReference type="Proteomes" id="UP001558652">
    <property type="component" value="Unassembled WGS sequence"/>
</dbReference>
<accession>A0ABD0XX07</accession>
<name>A0ABD0XX07_9HEMI</name>
<dbReference type="EMBL" id="JBFDAA010000019">
    <property type="protein sequence ID" value="KAL1115688.1"/>
    <property type="molecule type" value="Genomic_DNA"/>
</dbReference>
<sequence length="134" mass="14962">SEFGSVSPQLNTILQTTFATVFFGGCYGGFIQSREAYLRFFERNQATRFTDQFEAKKKLQDTVTINFAKGAVKWSWRLALFGGFYITFVTVLGAYFGELKVWHFSVSGLLSGAIYRINMGLMGMVAGGTLGEEF</sequence>
<keyword evidence="5 8" id="KW-0472">Membrane</keyword>
<dbReference type="PANTHER" id="PTHR13002">
    <property type="entry name" value="C3ORF1 PROTEIN-RELATED"/>
    <property type="match status" value="1"/>
</dbReference>
<comment type="caution">
    <text evidence="9">The sequence shown here is derived from an EMBL/GenBank/DDBJ whole genome shotgun (WGS) entry which is preliminary data.</text>
</comment>
<evidence type="ECO:0000313" key="10">
    <source>
        <dbReference type="Proteomes" id="UP001558652"/>
    </source>
</evidence>
<comment type="similarity">
    <text evidence="2">Belongs to the Tim17/Tim22/Tim23 family.</text>
</comment>
<evidence type="ECO:0000256" key="1">
    <source>
        <dbReference type="ARBA" id="ARBA00004141"/>
    </source>
</evidence>
<evidence type="ECO:0000256" key="5">
    <source>
        <dbReference type="ARBA" id="ARBA00023136"/>
    </source>
</evidence>
<feature type="transmembrane region" description="Helical" evidence="8">
    <location>
        <begin position="12"/>
        <end position="31"/>
    </location>
</feature>
<keyword evidence="4 8" id="KW-1133">Transmembrane helix</keyword>
<evidence type="ECO:0000256" key="2">
    <source>
        <dbReference type="ARBA" id="ARBA00008444"/>
    </source>
</evidence>
<protein>
    <recommendedName>
        <fullName evidence="6">Complex I assembly factor TIMMDC1, mitochondrial</fullName>
    </recommendedName>
    <alternativeName>
        <fullName evidence="7">Translocase of inner mitochondrial membrane domain-containing protein 1</fullName>
    </alternativeName>
</protein>
<keyword evidence="3 8" id="KW-0812">Transmembrane</keyword>
<dbReference type="GO" id="GO:0016020">
    <property type="term" value="C:membrane"/>
    <property type="evidence" value="ECO:0007669"/>
    <property type="project" value="UniProtKB-SubCell"/>
</dbReference>
<feature type="transmembrane region" description="Helical" evidence="8">
    <location>
        <begin position="78"/>
        <end position="96"/>
    </location>
</feature>
<feature type="non-terminal residue" evidence="9">
    <location>
        <position position="1"/>
    </location>
</feature>
<evidence type="ECO:0000256" key="3">
    <source>
        <dbReference type="ARBA" id="ARBA00022692"/>
    </source>
</evidence>
<reference evidence="9 10" key="1">
    <citation type="submission" date="2024-07" db="EMBL/GenBank/DDBJ databases">
        <title>Chromosome-level genome assembly of the water stick insect Ranatra chinensis (Heteroptera: Nepidae).</title>
        <authorList>
            <person name="Liu X."/>
        </authorList>
    </citation>
    <scope>NUCLEOTIDE SEQUENCE [LARGE SCALE GENOMIC DNA]</scope>
    <source>
        <strain evidence="9">Cailab_2021Rc</strain>
        <tissue evidence="9">Muscle</tissue>
    </source>
</reference>
<evidence type="ECO:0000256" key="7">
    <source>
        <dbReference type="ARBA" id="ARBA00041344"/>
    </source>
</evidence>
<dbReference type="Pfam" id="PF02466">
    <property type="entry name" value="Tim17"/>
    <property type="match status" value="1"/>
</dbReference>
<comment type="subcellular location">
    <subcellularLocation>
        <location evidence="1">Membrane</location>
        <topology evidence="1">Multi-pass membrane protein</topology>
    </subcellularLocation>
</comment>